<dbReference type="Gene3D" id="1.20.1280.50">
    <property type="match status" value="1"/>
</dbReference>
<dbReference type="EMBL" id="OZ037949">
    <property type="protein sequence ID" value="CAL1711785.1"/>
    <property type="molecule type" value="Genomic_DNA"/>
</dbReference>
<protein>
    <recommendedName>
        <fullName evidence="1">F-box domain-containing protein</fullName>
    </recommendedName>
</protein>
<evidence type="ECO:0000313" key="3">
    <source>
        <dbReference type="Proteomes" id="UP001497453"/>
    </source>
</evidence>
<evidence type="ECO:0000259" key="1">
    <source>
        <dbReference type="Pfam" id="PF12937"/>
    </source>
</evidence>
<proteinExistence type="predicted"/>
<accession>A0ABP1DVE4</accession>
<dbReference type="Pfam" id="PF12937">
    <property type="entry name" value="F-box-like"/>
    <property type="match status" value="1"/>
</dbReference>
<dbReference type="InterPro" id="IPR001810">
    <property type="entry name" value="F-box_dom"/>
</dbReference>
<dbReference type="SUPFAM" id="SSF52047">
    <property type="entry name" value="RNI-like"/>
    <property type="match status" value="1"/>
</dbReference>
<reference evidence="3" key="1">
    <citation type="submission" date="2024-04" db="EMBL/GenBank/DDBJ databases">
        <authorList>
            <person name="Shaw F."/>
            <person name="Minotto A."/>
        </authorList>
    </citation>
    <scope>NUCLEOTIDE SEQUENCE [LARGE SCALE GENOMIC DNA]</scope>
</reference>
<gene>
    <name evidence="2" type="ORF">GFSPODELE1_LOCUS8499</name>
</gene>
<organism evidence="2 3">
    <name type="scientific">Somion occarium</name>
    <dbReference type="NCBI Taxonomy" id="3059160"/>
    <lineage>
        <taxon>Eukaryota</taxon>
        <taxon>Fungi</taxon>
        <taxon>Dikarya</taxon>
        <taxon>Basidiomycota</taxon>
        <taxon>Agaricomycotina</taxon>
        <taxon>Agaricomycetes</taxon>
        <taxon>Polyporales</taxon>
        <taxon>Cerrenaceae</taxon>
        <taxon>Somion</taxon>
    </lineage>
</organism>
<keyword evidence="3" id="KW-1185">Reference proteome</keyword>
<evidence type="ECO:0000313" key="2">
    <source>
        <dbReference type="EMBL" id="CAL1711785.1"/>
    </source>
</evidence>
<name>A0ABP1DVE4_9APHY</name>
<sequence>MQQPDALSVPQARDVNLDSRKDICDAIERCRDAIRVFQGHLNALVPVSKLPPEILADIFWQLVKDHWVFDRWMIRGYMLSTGPGYDRPYRWLRVTHVCRHWRNIALTTPSLWTRIALYNHECALTFLHRSKNAPITLCIRASIYDGKENRCQVTWMFKDAFEHVRRFKEIMIEWSEGVEESLIEAGPVKGLPLERITLHNDSRDSYTGLPTLPPFLGEDLPSLRILEAYNYPSTVITPLLRPTLTYLSLIQNQWRNEGLPCFTVLELALTLSSMPMLKYLKINGVLCDDQEPSTMPNPSDSMINLPNLHTLIVLSSSVDSINLLFLRLYLPQDVILVRLQLSVPSTREKQDMMFSSLSRLIQRRSSKWHSNPCYTTSLNMDDPFARAITVSLWDRRLPPYASDSLRPCTFGTGFPEPWFSMKLSDTENIEYDEQNAMEYLLSLLLPSTIRVLDMSHWPMIPESRTVMENRLPCSTQVKRLRIQGQTFPSVDTLYLQYPARFALGANLGLSDDSSEEFLFPKVKKLVVQSVRFLENSATKTGENQSSHHMLMLRYRGARTDWGSDEMASGEAFYAALLSRKHRGVPLEELVLSNVRGFSEDLQRQLESVVGKLWVEQTPEEPAPSWESMSDD</sequence>
<dbReference type="Proteomes" id="UP001497453">
    <property type="component" value="Chromosome 6"/>
</dbReference>
<feature type="domain" description="F-box" evidence="1">
    <location>
        <begin position="48"/>
        <end position="116"/>
    </location>
</feature>